<dbReference type="InterPro" id="IPR017439">
    <property type="entry name" value="Amidohydrolase"/>
</dbReference>
<dbReference type="InterPro" id="IPR002933">
    <property type="entry name" value="Peptidase_M20"/>
</dbReference>
<dbReference type="RefSeq" id="WP_100715279.1">
    <property type="nucleotide sequence ID" value="NZ_NPDY01000026.1"/>
</dbReference>
<reference evidence="6 7" key="1">
    <citation type="submission" date="2017-07" db="EMBL/GenBank/DDBJ databases">
        <title>Leptospira spp. isolated from tropical soils.</title>
        <authorList>
            <person name="Thibeaux R."/>
            <person name="Iraola G."/>
            <person name="Ferres I."/>
            <person name="Bierque E."/>
            <person name="Girault D."/>
            <person name="Soupe-Gilbert M.-E."/>
            <person name="Picardeau M."/>
            <person name="Goarant C."/>
        </authorList>
    </citation>
    <scope>NUCLEOTIDE SEQUENCE [LARGE SCALE GENOMIC DNA]</scope>
    <source>
        <strain evidence="5 7">FH1-B-B1</strain>
        <strain evidence="4 6">FH1-B-C1</strain>
    </source>
</reference>
<evidence type="ECO:0000313" key="6">
    <source>
        <dbReference type="Proteomes" id="UP000231962"/>
    </source>
</evidence>
<feature type="binding site" evidence="2">
    <location>
        <position position="163"/>
    </location>
    <ligand>
        <name>Mn(2+)</name>
        <dbReference type="ChEBI" id="CHEBI:29035"/>
        <label>2</label>
    </ligand>
</feature>
<dbReference type="GO" id="GO:0046872">
    <property type="term" value="F:metal ion binding"/>
    <property type="evidence" value="ECO:0007669"/>
    <property type="project" value="UniProtKB-KW"/>
</dbReference>
<evidence type="ECO:0000256" key="2">
    <source>
        <dbReference type="PIRSR" id="PIRSR005962-1"/>
    </source>
</evidence>
<proteinExistence type="predicted"/>
<organism evidence="5 7">
    <name type="scientific">Leptospira perolatii</name>
    <dbReference type="NCBI Taxonomy" id="2023191"/>
    <lineage>
        <taxon>Bacteria</taxon>
        <taxon>Pseudomonadati</taxon>
        <taxon>Spirochaetota</taxon>
        <taxon>Spirochaetia</taxon>
        <taxon>Leptospirales</taxon>
        <taxon>Leptospiraceae</taxon>
        <taxon>Leptospira</taxon>
    </lineage>
</organism>
<feature type="binding site" evidence="2">
    <location>
        <position position="137"/>
    </location>
    <ligand>
        <name>Mn(2+)</name>
        <dbReference type="ChEBI" id="CHEBI:29035"/>
        <label>2</label>
    </ligand>
</feature>
<dbReference type="AlphaFoldDB" id="A0A2M9ZQB2"/>
<keyword evidence="2" id="KW-0464">Manganese</keyword>
<accession>A0A2M9ZQB2</accession>
<dbReference type="GO" id="GO:0019877">
    <property type="term" value="P:diaminopimelate biosynthetic process"/>
    <property type="evidence" value="ECO:0007669"/>
    <property type="project" value="UniProtKB-ARBA"/>
</dbReference>
<evidence type="ECO:0000313" key="4">
    <source>
        <dbReference type="EMBL" id="PJZ68318.1"/>
    </source>
</evidence>
<dbReference type="InterPro" id="IPR011650">
    <property type="entry name" value="Peptidase_M20_dimer"/>
</dbReference>
<dbReference type="Pfam" id="PF07687">
    <property type="entry name" value="M20_dimer"/>
    <property type="match status" value="1"/>
</dbReference>
<comment type="caution">
    <text evidence="5">The sequence shown here is derived from an EMBL/GenBank/DDBJ whole genome shotgun (WGS) entry which is preliminary data.</text>
</comment>
<dbReference type="PANTHER" id="PTHR11014:SF63">
    <property type="entry name" value="METALLOPEPTIDASE, PUTATIVE (AFU_ORTHOLOGUE AFUA_6G09600)-RELATED"/>
    <property type="match status" value="1"/>
</dbReference>
<dbReference type="InterPro" id="IPR036264">
    <property type="entry name" value="Bact_exopeptidase_dim_dom"/>
</dbReference>
<keyword evidence="2" id="KW-0479">Metal-binding</keyword>
<dbReference type="PANTHER" id="PTHR11014">
    <property type="entry name" value="PEPTIDASE M20 FAMILY MEMBER"/>
    <property type="match status" value="1"/>
</dbReference>
<evidence type="ECO:0000256" key="1">
    <source>
        <dbReference type="ARBA" id="ARBA00022801"/>
    </source>
</evidence>
<dbReference type="GO" id="GO:0050118">
    <property type="term" value="F:N-acetyldiaminopimelate deacetylase activity"/>
    <property type="evidence" value="ECO:0007669"/>
    <property type="project" value="UniProtKB-ARBA"/>
</dbReference>
<protein>
    <submittedName>
        <fullName evidence="5">Peptidase M20</fullName>
    </submittedName>
</protein>
<dbReference type="Pfam" id="PF01546">
    <property type="entry name" value="Peptidase_M20"/>
    <property type="match status" value="1"/>
</dbReference>
<dbReference type="EMBL" id="NPDY01000026">
    <property type="protein sequence ID" value="PJZ68318.1"/>
    <property type="molecule type" value="Genomic_DNA"/>
</dbReference>
<feature type="binding site" evidence="2">
    <location>
        <position position="99"/>
    </location>
    <ligand>
        <name>Mn(2+)</name>
        <dbReference type="ChEBI" id="CHEBI:29035"/>
        <label>2</label>
    </ligand>
</feature>
<dbReference type="SUPFAM" id="SSF55031">
    <property type="entry name" value="Bacterial exopeptidase dimerisation domain"/>
    <property type="match status" value="1"/>
</dbReference>
<dbReference type="Gene3D" id="3.40.630.10">
    <property type="entry name" value="Zn peptidases"/>
    <property type="match status" value="1"/>
</dbReference>
<evidence type="ECO:0000313" key="7">
    <source>
        <dbReference type="Proteomes" id="UP000231990"/>
    </source>
</evidence>
<gene>
    <name evidence="4" type="ORF">CH360_16895</name>
    <name evidence="5" type="ORF">CH373_04700</name>
</gene>
<evidence type="ECO:0000313" key="5">
    <source>
        <dbReference type="EMBL" id="PJZ74215.1"/>
    </source>
</evidence>
<dbReference type="Proteomes" id="UP000231962">
    <property type="component" value="Unassembled WGS sequence"/>
</dbReference>
<comment type="cofactor">
    <cofactor evidence="2">
        <name>Mn(2+)</name>
        <dbReference type="ChEBI" id="CHEBI:29035"/>
    </cofactor>
    <text evidence="2">The Mn(2+) ion enhances activity.</text>
</comment>
<dbReference type="PIRSF" id="PIRSF005962">
    <property type="entry name" value="Pept_M20D_amidohydro"/>
    <property type="match status" value="1"/>
</dbReference>
<dbReference type="OrthoDB" id="9776731at2"/>
<dbReference type="SUPFAM" id="SSF53187">
    <property type="entry name" value="Zn-dependent exopeptidases"/>
    <property type="match status" value="1"/>
</dbReference>
<dbReference type="Gene3D" id="3.30.70.360">
    <property type="match status" value="1"/>
</dbReference>
<feature type="binding site" evidence="2">
    <location>
        <position position="101"/>
    </location>
    <ligand>
        <name>Mn(2+)</name>
        <dbReference type="ChEBI" id="CHEBI:29035"/>
        <label>2</label>
    </ligand>
</feature>
<dbReference type="Proteomes" id="UP000231990">
    <property type="component" value="Unassembled WGS sequence"/>
</dbReference>
<dbReference type="EMBL" id="NPDZ01000002">
    <property type="protein sequence ID" value="PJZ74215.1"/>
    <property type="molecule type" value="Genomic_DNA"/>
</dbReference>
<dbReference type="FunFam" id="3.30.70.360:FF:000001">
    <property type="entry name" value="N-acetyldiaminopimelate deacetylase"/>
    <property type="match status" value="1"/>
</dbReference>
<keyword evidence="6" id="KW-1185">Reference proteome</keyword>
<dbReference type="NCBIfam" id="TIGR01891">
    <property type="entry name" value="amidohydrolases"/>
    <property type="match status" value="1"/>
</dbReference>
<feature type="domain" description="Peptidase M20 dimerisation" evidence="3">
    <location>
        <begin position="187"/>
        <end position="281"/>
    </location>
</feature>
<feature type="binding site" evidence="2">
    <location>
        <position position="363"/>
    </location>
    <ligand>
        <name>Mn(2+)</name>
        <dbReference type="ChEBI" id="CHEBI:29035"/>
        <label>2</label>
    </ligand>
</feature>
<sequence length="392" mass="42834">MNKVSASRSKELVANRRHIHKHPELKYEEVSTADYVAKHLKSLHLDFESGIAETGIVCLIDSGKPGKTLLVRADMDALPIVEENSVDYVSVHSGIMHACGHDAHTSVLMGLASELRENLKDILPKGKILLVFQPAEEGGQGADRMIEAGILEKYNVSAAVALHVWNHIPVGKIGVVDGPMMAAVDEFSITVKGVSGHGAMPQHTVDPILVGSHIVTALQSIVSRNTDPLDSCVVTVGAFHSGHAFNVISEVAELKGTIRTFTKEMYERVPSLFQRIVTNTAESFGASVNIEYQRTNQPTINDPYMASLVRKAAQNILGKDCLTEEHTKTMGGEDFSAFLMRVPGCYFFVGSMNPQKGFIHPHHSSKFDIDEDSLPIGLAVMKEAIRLYLEEN</sequence>
<keyword evidence="1" id="KW-0378">Hydrolase</keyword>
<name>A0A2M9ZQB2_9LEPT</name>
<evidence type="ECO:0000259" key="3">
    <source>
        <dbReference type="Pfam" id="PF07687"/>
    </source>
</evidence>